<proteinExistence type="predicted"/>
<dbReference type="OrthoDB" id="286301at2759"/>
<accession>A0A2I0T1X0</accession>
<gene>
    <name evidence="6" type="ORF">llap_21899</name>
</gene>
<protein>
    <recommendedName>
        <fullName evidence="5">FAS1 domain-containing protein</fullName>
    </recommendedName>
</protein>
<keyword evidence="3" id="KW-1015">Disulfide bond</keyword>
<name>A0A2I0T1X0_LIMLA</name>
<keyword evidence="4" id="KW-0325">Glycoprotein</keyword>
<evidence type="ECO:0000313" key="6">
    <source>
        <dbReference type="EMBL" id="PKU27797.1"/>
    </source>
</evidence>
<dbReference type="Gene3D" id="2.30.180.10">
    <property type="entry name" value="FAS1 domain"/>
    <property type="match status" value="1"/>
</dbReference>
<evidence type="ECO:0000313" key="7">
    <source>
        <dbReference type="Proteomes" id="UP000233556"/>
    </source>
</evidence>
<dbReference type="SUPFAM" id="SSF82153">
    <property type="entry name" value="FAS1 domain"/>
    <property type="match status" value="1"/>
</dbReference>
<dbReference type="GO" id="GO:0030169">
    <property type="term" value="F:low-density lipoprotein particle binding"/>
    <property type="evidence" value="ECO:0007669"/>
    <property type="project" value="TreeGrafter"/>
</dbReference>
<dbReference type="AlphaFoldDB" id="A0A2I0T1X0"/>
<feature type="domain" description="FAS1" evidence="5">
    <location>
        <begin position="1"/>
        <end position="115"/>
    </location>
</feature>
<reference evidence="7" key="1">
    <citation type="submission" date="2017-11" db="EMBL/GenBank/DDBJ databases">
        <authorList>
            <person name="Lima N.C."/>
            <person name="Parody-Merino A.M."/>
            <person name="Battley P.F."/>
            <person name="Fidler A.E."/>
            <person name="Prosdocimi F."/>
        </authorList>
    </citation>
    <scope>NUCLEOTIDE SEQUENCE [LARGE SCALE GENOMIC DNA]</scope>
</reference>
<dbReference type="GO" id="GO:0016020">
    <property type="term" value="C:membrane"/>
    <property type="evidence" value="ECO:0007669"/>
    <property type="project" value="UniProtKB-SubCell"/>
</dbReference>
<dbReference type="PROSITE" id="PS50213">
    <property type="entry name" value="FAS1"/>
    <property type="match status" value="1"/>
</dbReference>
<evidence type="ECO:0000256" key="2">
    <source>
        <dbReference type="ARBA" id="ARBA00023136"/>
    </source>
</evidence>
<dbReference type="GO" id="GO:0005041">
    <property type="term" value="F:low-density lipoprotein particle receptor activity"/>
    <property type="evidence" value="ECO:0007669"/>
    <property type="project" value="TreeGrafter"/>
</dbReference>
<sequence length="115" mass="13285">MPRLLARLEQMPDYSIFRGYITQYSLANEIEAANTYTVFAPNNDAIENYLRDKKSATLDEGQIRYHIVLEDKLLKNDLHNGMHRETMLGSSYWVGFFLHNGQHCILEAAVVDVHL</sequence>
<evidence type="ECO:0000256" key="3">
    <source>
        <dbReference type="ARBA" id="ARBA00023157"/>
    </source>
</evidence>
<dbReference type="Proteomes" id="UP000233556">
    <property type="component" value="Unassembled WGS sequence"/>
</dbReference>
<evidence type="ECO:0000259" key="5">
    <source>
        <dbReference type="PROSITE" id="PS50213"/>
    </source>
</evidence>
<keyword evidence="2" id="KW-0472">Membrane</keyword>
<evidence type="ECO:0000256" key="1">
    <source>
        <dbReference type="ARBA" id="ARBA00004370"/>
    </source>
</evidence>
<dbReference type="EMBL" id="KZ524355">
    <property type="protein sequence ID" value="PKU27797.1"/>
    <property type="molecule type" value="Genomic_DNA"/>
</dbReference>
<keyword evidence="7" id="KW-1185">Reference proteome</keyword>
<organism evidence="6 7">
    <name type="scientific">Limosa lapponica baueri</name>
    <dbReference type="NCBI Taxonomy" id="1758121"/>
    <lineage>
        <taxon>Eukaryota</taxon>
        <taxon>Metazoa</taxon>
        <taxon>Chordata</taxon>
        <taxon>Craniata</taxon>
        <taxon>Vertebrata</taxon>
        <taxon>Euteleostomi</taxon>
        <taxon>Archelosauria</taxon>
        <taxon>Archosauria</taxon>
        <taxon>Dinosauria</taxon>
        <taxon>Saurischia</taxon>
        <taxon>Theropoda</taxon>
        <taxon>Coelurosauria</taxon>
        <taxon>Aves</taxon>
        <taxon>Neognathae</taxon>
        <taxon>Neoaves</taxon>
        <taxon>Charadriiformes</taxon>
        <taxon>Scolopacidae</taxon>
        <taxon>Limosa</taxon>
    </lineage>
</organism>
<dbReference type="Pfam" id="PF02469">
    <property type="entry name" value="Fasciclin"/>
    <property type="match status" value="1"/>
</dbReference>
<comment type="subcellular location">
    <subcellularLocation>
        <location evidence="1">Membrane</location>
    </subcellularLocation>
</comment>
<dbReference type="FunFam" id="2.30.180.10:FF:000018">
    <property type="entry name" value="Stabilin 2"/>
    <property type="match status" value="1"/>
</dbReference>
<reference evidence="7" key="2">
    <citation type="submission" date="2017-12" db="EMBL/GenBank/DDBJ databases">
        <title>Genome sequence of the Bar-tailed Godwit (Limosa lapponica baueri).</title>
        <authorList>
            <person name="Lima N.C.B."/>
            <person name="Parody-Merino A.M."/>
            <person name="Battley P.F."/>
            <person name="Fidler A.E."/>
            <person name="Prosdocimi F."/>
        </authorList>
    </citation>
    <scope>NUCLEOTIDE SEQUENCE [LARGE SCALE GENOMIC DNA]</scope>
</reference>
<evidence type="ECO:0000256" key="4">
    <source>
        <dbReference type="ARBA" id="ARBA00023180"/>
    </source>
</evidence>
<dbReference type="PANTHER" id="PTHR24038:SF0">
    <property type="entry name" value="STABILIN-2"/>
    <property type="match status" value="1"/>
</dbReference>
<dbReference type="PANTHER" id="PTHR24038">
    <property type="entry name" value="STABILIN"/>
    <property type="match status" value="1"/>
</dbReference>
<dbReference type="InterPro" id="IPR000782">
    <property type="entry name" value="FAS1_domain"/>
</dbReference>
<dbReference type="InterPro" id="IPR036378">
    <property type="entry name" value="FAS1_dom_sf"/>
</dbReference>